<accession>A0A969WBK7</accession>
<evidence type="ECO:0000313" key="7">
    <source>
        <dbReference type="EMBL" id="NKF24356.1"/>
    </source>
</evidence>
<comment type="caution">
    <text evidence="7">The sequence shown here is derived from an EMBL/GenBank/DDBJ whole genome shotgun (WGS) entry which is preliminary data.</text>
</comment>
<dbReference type="Gene3D" id="1.10.260.40">
    <property type="entry name" value="lambda repressor-like DNA-binding domains"/>
    <property type="match status" value="1"/>
</dbReference>
<dbReference type="Proteomes" id="UP000653472">
    <property type="component" value="Unassembled WGS sequence"/>
</dbReference>
<keyword evidence="4" id="KW-0804">Transcription</keyword>
<dbReference type="InterPro" id="IPR038722">
    <property type="entry name" value="Ner_HTH_dom"/>
</dbReference>
<evidence type="ECO:0000259" key="6">
    <source>
        <dbReference type="Pfam" id="PF13693"/>
    </source>
</evidence>
<evidence type="ECO:0000313" key="8">
    <source>
        <dbReference type="Proteomes" id="UP000653472"/>
    </source>
</evidence>
<evidence type="ECO:0000256" key="2">
    <source>
        <dbReference type="ARBA" id="ARBA00023015"/>
    </source>
</evidence>
<organism evidence="7 8">
    <name type="scientific">Solimonas marina</name>
    <dbReference type="NCBI Taxonomy" id="2714601"/>
    <lineage>
        <taxon>Bacteria</taxon>
        <taxon>Pseudomonadati</taxon>
        <taxon>Pseudomonadota</taxon>
        <taxon>Gammaproteobacteria</taxon>
        <taxon>Nevskiales</taxon>
        <taxon>Nevskiaceae</taxon>
        <taxon>Solimonas</taxon>
    </lineage>
</organism>
<evidence type="ECO:0000256" key="4">
    <source>
        <dbReference type="ARBA" id="ARBA00023163"/>
    </source>
</evidence>
<evidence type="ECO:0000256" key="5">
    <source>
        <dbReference type="SAM" id="MobiDB-lite"/>
    </source>
</evidence>
<reference evidence="7" key="1">
    <citation type="submission" date="2020-03" db="EMBL/GenBank/DDBJ databases">
        <title>Solimonas marina sp. nov., isolated from deep seawater of the Pacific Ocean.</title>
        <authorList>
            <person name="Liu X."/>
            <person name="Lai Q."/>
            <person name="Sun F."/>
            <person name="Gai Y."/>
            <person name="Li G."/>
            <person name="Shao Z."/>
        </authorList>
    </citation>
    <scope>NUCLEOTIDE SEQUENCE</scope>
    <source>
        <strain evidence="7">C16B3</strain>
    </source>
</reference>
<dbReference type="InterPro" id="IPR010982">
    <property type="entry name" value="Lambda_DNA-bd_dom_sf"/>
</dbReference>
<gene>
    <name evidence="7" type="ORF">G7Y82_18760</name>
</gene>
<feature type="region of interest" description="Disordered" evidence="5">
    <location>
        <begin position="52"/>
        <end position="86"/>
    </location>
</feature>
<dbReference type="AlphaFoldDB" id="A0A969WBK7"/>
<evidence type="ECO:0000256" key="1">
    <source>
        <dbReference type="ARBA" id="ARBA00006157"/>
    </source>
</evidence>
<dbReference type="EMBL" id="JAAVXB010000014">
    <property type="protein sequence ID" value="NKF24356.1"/>
    <property type="molecule type" value="Genomic_DNA"/>
</dbReference>
<evidence type="ECO:0000256" key="3">
    <source>
        <dbReference type="ARBA" id="ARBA00023125"/>
    </source>
</evidence>
<name>A0A969WBK7_9GAMM</name>
<dbReference type="Pfam" id="PF13693">
    <property type="entry name" value="HTH_35"/>
    <property type="match status" value="1"/>
</dbReference>
<keyword evidence="3" id="KW-0238">DNA-binding</keyword>
<feature type="domain" description="Ner winged helix-turn-helix DNA-binding" evidence="6">
    <location>
        <begin position="3"/>
        <end position="60"/>
    </location>
</feature>
<dbReference type="SUPFAM" id="SSF47413">
    <property type="entry name" value="lambda repressor-like DNA-binding domains"/>
    <property type="match status" value="1"/>
</dbReference>
<dbReference type="GO" id="GO:0003677">
    <property type="term" value="F:DNA binding"/>
    <property type="evidence" value="ECO:0007669"/>
    <property type="project" value="UniProtKB-KW"/>
</dbReference>
<keyword evidence="8" id="KW-1185">Reference proteome</keyword>
<keyword evidence="2" id="KW-0805">Transcription regulation</keyword>
<proteinExistence type="inferred from homology"/>
<comment type="similarity">
    <text evidence="1">Belongs to the ner transcriptional regulatory family.</text>
</comment>
<sequence length="86" mass="9054">MRLRLAGSSLADVARELGVAGTTVTSVSQGYRRSRRIEAAIAAKLDVRPRDLWPERYPDGGGGDDRSTLPGALDCIGGGPPSPIFC</sequence>
<protein>
    <submittedName>
        <fullName evidence="7">Transcriptional regulator</fullName>
    </submittedName>
</protein>
<feature type="compositionally biased region" description="Basic and acidic residues" evidence="5">
    <location>
        <begin position="52"/>
        <end position="67"/>
    </location>
</feature>